<accession>A0A0U3HWZ6</accession>
<dbReference type="AlphaFoldDB" id="A0A0U3HWZ6"/>
<dbReference type="InterPro" id="IPR019106">
    <property type="entry name" value="T4SS_TrbC"/>
</dbReference>
<reference evidence="2 3" key="1">
    <citation type="submission" date="2015-12" db="EMBL/GenBank/DDBJ databases">
        <title>Complete genome sequence of Pseudoalteromonas rubra SCSIO 6842, harboring a conjugative plasmid.</title>
        <authorList>
            <person name="Li B."/>
            <person name="Wang X."/>
        </authorList>
    </citation>
    <scope>NUCLEOTIDE SEQUENCE [LARGE SCALE GENOMIC DNA]</scope>
    <source>
        <strain evidence="2 3">SCSIO 6842</strain>
        <plasmid evidence="3">Plasmid pMBL6842</plasmid>
    </source>
</reference>
<keyword evidence="1" id="KW-0732">Signal</keyword>
<feature type="signal peptide" evidence="1">
    <location>
        <begin position="1"/>
        <end position="21"/>
    </location>
</feature>
<organism evidence="2 3">
    <name type="scientific">Pseudoalteromonas rubra</name>
    <dbReference type="NCBI Taxonomy" id="43658"/>
    <lineage>
        <taxon>Bacteria</taxon>
        <taxon>Pseudomonadati</taxon>
        <taxon>Pseudomonadota</taxon>
        <taxon>Gammaproteobacteria</taxon>
        <taxon>Alteromonadales</taxon>
        <taxon>Pseudoalteromonadaceae</taxon>
        <taxon>Pseudoalteromonas</taxon>
    </lineage>
</organism>
<geneLocation type="plasmid" evidence="2 3">
    <name>pMBL6842</name>
</geneLocation>
<name>A0A0U3HWZ6_9GAMM</name>
<evidence type="ECO:0008006" key="4">
    <source>
        <dbReference type="Google" id="ProtNLM"/>
    </source>
</evidence>
<evidence type="ECO:0000313" key="2">
    <source>
        <dbReference type="EMBL" id="ALU46121.1"/>
    </source>
</evidence>
<evidence type="ECO:0000256" key="1">
    <source>
        <dbReference type="SAM" id="SignalP"/>
    </source>
</evidence>
<dbReference type="EMBL" id="CP013613">
    <property type="protein sequence ID" value="ALU46121.1"/>
    <property type="molecule type" value="Genomic_DNA"/>
</dbReference>
<sequence>MPFFNRVWWCLSLLCSASLSAEPAQNSPPVDTQPPPAVQRSVVDIPAHLEETVRKAMAGQGEFAMPGSNALLNKLTPAQRESLMQMAKQAKARQQALLESGTLSHFQSDYLTQQVKRHQQAAQMISTHSVSKLDRVLTEHAGMSEEQVRGFAANAEQAGAPQSRQDEPHEKAMFMSFSMPRAEIRHLIQVAAEAGAEVYLNGLHPEHTQINETMLMLRDLAKGIDNPPMIRFNPTAFKKYAVNSVPTILYREFDRHILAAGVTSLTWLEQEFRHQDQSVDYGVTGPISPVVERSIIEEMQARMARYDWQAARQRTIDSYWARQTMVSLPRAQHTESWMIDPTVSASKDIYTPRGKLVAAQGAVVNPLKGHSTGLTTVLFNAMDPRQVEFVTAQLETLDTVGQLMLITSQIDTSKGWAHMKVLTEHFGQQIYLMPQALASRFQLTALPAIVRTDLDRSMLHVTQFSLSSQE</sequence>
<dbReference type="RefSeq" id="WP_058798956.1">
    <property type="nucleotide sequence ID" value="NZ_CP013613.1"/>
</dbReference>
<protein>
    <recommendedName>
        <fullName evidence="4">Conjugal transfer protein</fullName>
    </recommendedName>
</protein>
<gene>
    <name evidence="2" type="ORF">AT705_24475</name>
</gene>
<keyword evidence="2" id="KW-0614">Plasmid</keyword>
<dbReference type="KEGG" id="prr:AT705_24475"/>
<evidence type="ECO:0000313" key="3">
    <source>
        <dbReference type="Proteomes" id="UP000069015"/>
    </source>
</evidence>
<feature type="chain" id="PRO_5006839631" description="Conjugal transfer protein" evidence="1">
    <location>
        <begin position="22"/>
        <end position="470"/>
    </location>
</feature>
<dbReference type="Proteomes" id="UP000069015">
    <property type="component" value="Plasmid pMBL6842"/>
</dbReference>
<dbReference type="Pfam" id="PF09673">
    <property type="entry name" value="TrbC_Ftype"/>
    <property type="match status" value="1"/>
</dbReference>
<proteinExistence type="predicted"/>